<keyword evidence="1" id="KW-0723">Serine/threonine-protein kinase</keyword>
<dbReference type="GO" id="GO:0005524">
    <property type="term" value="F:ATP binding"/>
    <property type="evidence" value="ECO:0007669"/>
    <property type="project" value="UniProtKB-KW"/>
</dbReference>
<dbReference type="EMBL" id="JBHLZP010000028">
    <property type="protein sequence ID" value="MFB9831789.1"/>
    <property type="molecule type" value="Genomic_DNA"/>
</dbReference>
<gene>
    <name evidence="4" type="ORF">ACFFNX_06260</name>
</gene>
<dbReference type="Pfam" id="PF13581">
    <property type="entry name" value="HATPase_c_2"/>
    <property type="match status" value="1"/>
</dbReference>
<comment type="caution">
    <text evidence="4">The sequence shown here is derived from an EMBL/GenBank/DDBJ whole genome shotgun (WGS) entry which is preliminary data.</text>
</comment>
<protein>
    <submittedName>
        <fullName evidence="4">ATP-binding protein</fullName>
    </submittedName>
</protein>
<keyword evidence="1" id="KW-0418">Kinase</keyword>
<evidence type="ECO:0000313" key="5">
    <source>
        <dbReference type="Proteomes" id="UP001589627"/>
    </source>
</evidence>
<sequence>MKVSLVLCLPRDAETVRVTREVLDASLAALEVARDIRDDITLALGEACANVIQHADPSDEYEVRVQLTNSRCAVEVVDTGRGFDSALLNRVQADQVATAEHGRGLQIIGALAENLRIESRPLQGAMIRFDKRLRTEPSLAGPPHADVADSPSAR</sequence>
<dbReference type="PANTHER" id="PTHR35526">
    <property type="entry name" value="ANTI-SIGMA-F FACTOR RSBW-RELATED"/>
    <property type="match status" value="1"/>
</dbReference>
<keyword evidence="4" id="KW-0067">ATP-binding</keyword>
<evidence type="ECO:0000313" key="4">
    <source>
        <dbReference type="EMBL" id="MFB9831789.1"/>
    </source>
</evidence>
<feature type="region of interest" description="Disordered" evidence="2">
    <location>
        <begin position="134"/>
        <end position="154"/>
    </location>
</feature>
<evidence type="ECO:0000259" key="3">
    <source>
        <dbReference type="Pfam" id="PF13581"/>
    </source>
</evidence>
<reference evidence="4 5" key="1">
    <citation type="submission" date="2024-09" db="EMBL/GenBank/DDBJ databases">
        <authorList>
            <person name="Sun Q."/>
            <person name="Mori K."/>
        </authorList>
    </citation>
    <scope>NUCLEOTIDE SEQUENCE [LARGE SCALE GENOMIC DNA]</scope>
    <source>
        <strain evidence="4 5">TBRC 0563</strain>
    </source>
</reference>
<name>A0ABV5Y9T9_9ACTN</name>
<feature type="domain" description="Histidine kinase/HSP90-like ATPase" evidence="3">
    <location>
        <begin position="10"/>
        <end position="128"/>
    </location>
</feature>
<dbReference type="CDD" id="cd16936">
    <property type="entry name" value="HATPase_RsbW-like"/>
    <property type="match status" value="1"/>
</dbReference>
<organism evidence="4 5">
    <name type="scientific">Actinoallomurus acaciae</name>
    <dbReference type="NCBI Taxonomy" id="502577"/>
    <lineage>
        <taxon>Bacteria</taxon>
        <taxon>Bacillati</taxon>
        <taxon>Actinomycetota</taxon>
        <taxon>Actinomycetes</taxon>
        <taxon>Streptosporangiales</taxon>
        <taxon>Thermomonosporaceae</taxon>
        <taxon>Actinoallomurus</taxon>
    </lineage>
</organism>
<dbReference type="PANTHER" id="PTHR35526:SF3">
    <property type="entry name" value="ANTI-SIGMA-F FACTOR RSBW"/>
    <property type="match status" value="1"/>
</dbReference>
<dbReference type="InterPro" id="IPR003594">
    <property type="entry name" value="HATPase_dom"/>
</dbReference>
<proteinExistence type="predicted"/>
<keyword evidence="1" id="KW-0808">Transferase</keyword>
<evidence type="ECO:0000256" key="1">
    <source>
        <dbReference type="ARBA" id="ARBA00022527"/>
    </source>
</evidence>
<dbReference type="Gene3D" id="3.30.565.10">
    <property type="entry name" value="Histidine kinase-like ATPase, C-terminal domain"/>
    <property type="match status" value="1"/>
</dbReference>
<dbReference type="InterPro" id="IPR036890">
    <property type="entry name" value="HATPase_C_sf"/>
</dbReference>
<dbReference type="SUPFAM" id="SSF55874">
    <property type="entry name" value="ATPase domain of HSP90 chaperone/DNA topoisomerase II/histidine kinase"/>
    <property type="match status" value="1"/>
</dbReference>
<dbReference type="InterPro" id="IPR050267">
    <property type="entry name" value="Anti-sigma-factor_SerPK"/>
</dbReference>
<evidence type="ECO:0000256" key="2">
    <source>
        <dbReference type="SAM" id="MobiDB-lite"/>
    </source>
</evidence>
<dbReference type="Proteomes" id="UP001589627">
    <property type="component" value="Unassembled WGS sequence"/>
</dbReference>
<dbReference type="RefSeq" id="WP_378196585.1">
    <property type="nucleotide sequence ID" value="NZ_JBHLZP010000028.1"/>
</dbReference>
<keyword evidence="5" id="KW-1185">Reference proteome</keyword>
<accession>A0ABV5Y9T9</accession>
<keyword evidence="4" id="KW-0547">Nucleotide-binding</keyword>